<protein>
    <submittedName>
        <fullName evidence="1">Uncharacterized protein</fullName>
    </submittedName>
</protein>
<dbReference type="Proteomes" id="UP000828941">
    <property type="component" value="Chromosome 7"/>
</dbReference>
<proteinExistence type="predicted"/>
<organism evidence="1 2">
    <name type="scientific">Bauhinia variegata</name>
    <name type="common">Purple orchid tree</name>
    <name type="synonym">Phanera variegata</name>
    <dbReference type="NCBI Taxonomy" id="167791"/>
    <lineage>
        <taxon>Eukaryota</taxon>
        <taxon>Viridiplantae</taxon>
        <taxon>Streptophyta</taxon>
        <taxon>Embryophyta</taxon>
        <taxon>Tracheophyta</taxon>
        <taxon>Spermatophyta</taxon>
        <taxon>Magnoliopsida</taxon>
        <taxon>eudicotyledons</taxon>
        <taxon>Gunneridae</taxon>
        <taxon>Pentapetalae</taxon>
        <taxon>rosids</taxon>
        <taxon>fabids</taxon>
        <taxon>Fabales</taxon>
        <taxon>Fabaceae</taxon>
        <taxon>Cercidoideae</taxon>
        <taxon>Cercideae</taxon>
        <taxon>Bauhiniinae</taxon>
        <taxon>Bauhinia</taxon>
    </lineage>
</organism>
<evidence type="ECO:0000313" key="2">
    <source>
        <dbReference type="Proteomes" id="UP000828941"/>
    </source>
</evidence>
<keyword evidence="2" id="KW-1185">Reference proteome</keyword>
<reference evidence="1 2" key="1">
    <citation type="journal article" date="2022" name="DNA Res.">
        <title>Chromosomal-level genome assembly of the orchid tree Bauhinia variegata (Leguminosae; Cercidoideae) supports the allotetraploid origin hypothesis of Bauhinia.</title>
        <authorList>
            <person name="Zhong Y."/>
            <person name="Chen Y."/>
            <person name="Zheng D."/>
            <person name="Pang J."/>
            <person name="Liu Y."/>
            <person name="Luo S."/>
            <person name="Meng S."/>
            <person name="Qian L."/>
            <person name="Wei D."/>
            <person name="Dai S."/>
            <person name="Zhou R."/>
        </authorList>
    </citation>
    <scope>NUCLEOTIDE SEQUENCE [LARGE SCALE GENOMIC DNA]</scope>
    <source>
        <strain evidence="1">BV-YZ2020</strain>
    </source>
</reference>
<accession>A0ACB9N806</accession>
<sequence>MDPLELKTLSAELGQVRSANLNKKGLVSYCSELSDSENCDNLRSKHRRKKLVQFNLSEMDAQVVDTTNSRIENQRIGSGNYNTPSSYLLQDTRESRDKYLDLCVPLYLHALNGNWRAAKEILDKDESLLTTAIAKGFPTVLHVAAGSNHVHFVEELVNLMDTNHLGLQDYKGNTAICFAATVGNFQIVDIMLQRNEDLAKIRGGNGMTPLHFAALHGRRETAWNLYQMTTEIFEPEDWNILFFTCIKTGITDLALKILEDRPLLAFERDDENKETALHILARKLSNFELVSSLWQKILRKEDSELEIRKLISTPSQLLFDAAKIGNVEFLAVLMKSCLDLIWELDNKNRSIIHIAVLHRRANIFNLIHEIGSNKDIIVTYRDTDAKNNLLHLAAKLAPSEQLELVSGAAFQMTLELLWFEEVKKIMLPSLRDMKNSEGKTPDELFIKEHAELQKNAESWMKGTANSCMVVSTLIATGVFTAAFTVPGGSNNDTGSPNFLKKSAFLIFAISDAIALISSSTSTLSFLSILISRYAQYDFYKSLPLKLIFGLITLFISITSMMIAFGSAFFITYYYGLKWVPSFITEEEFKVWLINYREMAVELKDTLTASSQVPRVTSANYRKPNDDMLQDTRESRDKYLTICVPLYKFALKGDWAAAKRILLGNRNLLKAAIAKGWPTVLHVAAGANHTQFVQELVKLMDKEDLELQDFKNNTAFCFAAANGNIPMAKIMLEKNQNLVEIRGFDGMTPLHFAALQGQSKMAMHLYHKTYKIFGNRDWEMLFFICINTGIDDLALKMLEERPELALARDENNETALHVLARNPHIAEHKNQHMNSGMIMKQTRALQIVDRLWDNILRSKYSESEIKKTISTPSHVLFEAVGAGNFEFLAKLMSSSSDLIWELDKRNRSIIHFAVMHRQSGIFNLIHEIGSKKDIIVSFVDPKDGNNLLHLAAKLAPTDQLEMICGAAFQMTLELLWFEEVKKIMPPYYIRMKNSEGMTPQELFTKEHEGLLRKAQTWMTDTAKSCMVVSTLITIRVFSPAFRLPGGTNDNYYLGKIPFLIFGIADAIAMISSSTSVLIFLSILISRYAQYDFYKSLPSKLIYGIVALFISITTMMMIAFSTAFFVSYYHGTKWVPSSISVIAAVPTLVFVCFQYSLWSDIIYSTYFCSSLFLPRKYMLS</sequence>
<comment type="caution">
    <text evidence="1">The sequence shown here is derived from an EMBL/GenBank/DDBJ whole genome shotgun (WGS) entry which is preliminary data.</text>
</comment>
<gene>
    <name evidence="1" type="ORF">L6164_017472</name>
</gene>
<dbReference type="EMBL" id="CM039432">
    <property type="protein sequence ID" value="KAI4332575.1"/>
    <property type="molecule type" value="Genomic_DNA"/>
</dbReference>
<name>A0ACB9N806_BAUVA</name>
<evidence type="ECO:0000313" key="1">
    <source>
        <dbReference type="EMBL" id="KAI4332575.1"/>
    </source>
</evidence>